<dbReference type="SMART" id="SM00420">
    <property type="entry name" value="HTH_DEOR"/>
    <property type="match status" value="1"/>
</dbReference>
<dbReference type="RefSeq" id="WP_145345896.1">
    <property type="nucleotide sequence ID" value="NZ_CP036261.1"/>
</dbReference>
<evidence type="ECO:0000313" key="5">
    <source>
        <dbReference type="EMBL" id="QDS88581.1"/>
    </source>
</evidence>
<dbReference type="PROSITE" id="PS51000">
    <property type="entry name" value="HTH_DEOR_2"/>
    <property type="match status" value="1"/>
</dbReference>
<dbReference type="InterPro" id="IPR037171">
    <property type="entry name" value="NagB/RpiA_transferase-like"/>
</dbReference>
<dbReference type="InterPro" id="IPR001034">
    <property type="entry name" value="DeoR_HTH"/>
</dbReference>
<dbReference type="KEGG" id="ruv:EC9_27720"/>
<dbReference type="InterPro" id="IPR036390">
    <property type="entry name" value="WH_DNA-bd_sf"/>
</dbReference>
<dbReference type="AlphaFoldDB" id="A0A517M126"/>
<keyword evidence="2" id="KW-0238">DNA-binding</keyword>
<dbReference type="SUPFAM" id="SSF100950">
    <property type="entry name" value="NagB/RpiA/CoA transferase-like"/>
    <property type="match status" value="1"/>
</dbReference>
<evidence type="ECO:0000259" key="4">
    <source>
        <dbReference type="PROSITE" id="PS51000"/>
    </source>
</evidence>
<keyword evidence="1" id="KW-0805">Transcription regulation</keyword>
<dbReference type="GO" id="GO:0003700">
    <property type="term" value="F:DNA-binding transcription factor activity"/>
    <property type="evidence" value="ECO:0007669"/>
    <property type="project" value="InterPro"/>
</dbReference>
<dbReference type="EMBL" id="CP036261">
    <property type="protein sequence ID" value="QDS88581.1"/>
    <property type="molecule type" value="Genomic_DNA"/>
</dbReference>
<dbReference type="GO" id="GO:0003677">
    <property type="term" value="F:DNA binding"/>
    <property type="evidence" value="ECO:0007669"/>
    <property type="project" value="UniProtKB-KW"/>
</dbReference>
<keyword evidence="3" id="KW-0804">Transcription</keyword>
<evidence type="ECO:0000256" key="3">
    <source>
        <dbReference type="ARBA" id="ARBA00023163"/>
    </source>
</evidence>
<protein>
    <submittedName>
        <fullName evidence="5">Glycerol-3-phosphate regulon repressor</fullName>
    </submittedName>
</protein>
<sequence length="256" mass="27670">MKTNRHEEIMKVLSETGTLTVEEAVARFGASVATVRRDFAEMAEANLVRRVRGGVQVLQSDQTMPLAIREVRQRDAKLAIAREAVTMLAPGSVVFVDGGTTTLQLGTCLPAIPLRVITNSLRLAAAMESNSASRSMHELFLTGGFLFPGTGLLVGPSAQASIAQYYAQWTILSVSGINLSGLYNDNEHVVESERLMIANADRVIVLADHTKIGKHSMCHIARLNEIDVIVTNRHPDTAEALEAFESAGVEVLFAAD</sequence>
<dbReference type="Proteomes" id="UP000319557">
    <property type="component" value="Chromosome"/>
</dbReference>
<dbReference type="OrthoDB" id="9798651at2"/>
<dbReference type="PANTHER" id="PTHR30363">
    <property type="entry name" value="HTH-TYPE TRANSCRIPTIONAL REGULATOR SRLR-RELATED"/>
    <property type="match status" value="1"/>
</dbReference>
<proteinExistence type="predicted"/>
<evidence type="ECO:0000313" key="6">
    <source>
        <dbReference type="Proteomes" id="UP000319557"/>
    </source>
</evidence>
<dbReference type="Gene3D" id="3.40.50.1360">
    <property type="match status" value="1"/>
</dbReference>
<dbReference type="InterPro" id="IPR014036">
    <property type="entry name" value="DeoR-like_C"/>
</dbReference>
<evidence type="ECO:0000256" key="2">
    <source>
        <dbReference type="ARBA" id="ARBA00023125"/>
    </source>
</evidence>
<dbReference type="Pfam" id="PF08220">
    <property type="entry name" value="HTH_DeoR"/>
    <property type="match status" value="1"/>
</dbReference>
<keyword evidence="6" id="KW-1185">Reference proteome</keyword>
<dbReference type="Pfam" id="PF00455">
    <property type="entry name" value="DeoRC"/>
    <property type="match status" value="1"/>
</dbReference>
<accession>A0A517M126</accession>
<dbReference type="SUPFAM" id="SSF46785">
    <property type="entry name" value="Winged helix' DNA-binding domain"/>
    <property type="match status" value="1"/>
</dbReference>
<name>A0A517M126_9BACT</name>
<evidence type="ECO:0000256" key="1">
    <source>
        <dbReference type="ARBA" id="ARBA00023015"/>
    </source>
</evidence>
<dbReference type="PANTHER" id="PTHR30363:SF44">
    <property type="entry name" value="AGA OPERON TRANSCRIPTIONAL REPRESSOR-RELATED"/>
    <property type="match status" value="1"/>
</dbReference>
<organism evidence="5 6">
    <name type="scientific">Rosistilla ulvae</name>
    <dbReference type="NCBI Taxonomy" id="1930277"/>
    <lineage>
        <taxon>Bacteria</taxon>
        <taxon>Pseudomonadati</taxon>
        <taxon>Planctomycetota</taxon>
        <taxon>Planctomycetia</taxon>
        <taxon>Pirellulales</taxon>
        <taxon>Pirellulaceae</taxon>
        <taxon>Rosistilla</taxon>
    </lineage>
</organism>
<dbReference type="InterPro" id="IPR050313">
    <property type="entry name" value="Carb_Metab_HTH_regulators"/>
</dbReference>
<dbReference type="InterPro" id="IPR036388">
    <property type="entry name" value="WH-like_DNA-bd_sf"/>
</dbReference>
<dbReference type="PROSITE" id="PS00894">
    <property type="entry name" value="HTH_DEOR_1"/>
    <property type="match status" value="1"/>
</dbReference>
<dbReference type="SMART" id="SM01134">
    <property type="entry name" value="DeoRC"/>
    <property type="match status" value="1"/>
</dbReference>
<dbReference type="InterPro" id="IPR018356">
    <property type="entry name" value="Tscrpt_reg_HTH_DeoR_CS"/>
</dbReference>
<feature type="domain" description="HTH deoR-type" evidence="4">
    <location>
        <begin position="2"/>
        <end position="57"/>
    </location>
</feature>
<reference evidence="5 6" key="1">
    <citation type="submission" date="2019-02" db="EMBL/GenBank/DDBJ databases">
        <title>Deep-cultivation of Planctomycetes and their phenomic and genomic characterization uncovers novel biology.</title>
        <authorList>
            <person name="Wiegand S."/>
            <person name="Jogler M."/>
            <person name="Boedeker C."/>
            <person name="Pinto D."/>
            <person name="Vollmers J."/>
            <person name="Rivas-Marin E."/>
            <person name="Kohn T."/>
            <person name="Peeters S.H."/>
            <person name="Heuer A."/>
            <person name="Rast P."/>
            <person name="Oberbeckmann S."/>
            <person name="Bunk B."/>
            <person name="Jeske O."/>
            <person name="Meyerdierks A."/>
            <person name="Storesund J.E."/>
            <person name="Kallscheuer N."/>
            <person name="Luecker S."/>
            <person name="Lage O.M."/>
            <person name="Pohl T."/>
            <person name="Merkel B.J."/>
            <person name="Hornburger P."/>
            <person name="Mueller R.-W."/>
            <person name="Bruemmer F."/>
            <person name="Labrenz M."/>
            <person name="Spormann A.M."/>
            <person name="Op den Camp H."/>
            <person name="Overmann J."/>
            <person name="Amann R."/>
            <person name="Jetten M.S.M."/>
            <person name="Mascher T."/>
            <person name="Medema M.H."/>
            <person name="Devos D.P."/>
            <person name="Kaster A.-K."/>
            <person name="Ovreas L."/>
            <person name="Rohde M."/>
            <person name="Galperin M.Y."/>
            <person name="Jogler C."/>
        </authorList>
    </citation>
    <scope>NUCLEOTIDE SEQUENCE [LARGE SCALE GENOMIC DNA]</scope>
    <source>
        <strain evidence="5 6">EC9</strain>
    </source>
</reference>
<dbReference type="Gene3D" id="1.10.10.10">
    <property type="entry name" value="Winged helix-like DNA-binding domain superfamily/Winged helix DNA-binding domain"/>
    <property type="match status" value="1"/>
</dbReference>
<gene>
    <name evidence="5" type="primary">glpR</name>
    <name evidence="5" type="ORF">EC9_27720</name>
</gene>